<organism evidence="1 2">
    <name type="scientific">Eragrostis curvula</name>
    <name type="common">weeping love grass</name>
    <dbReference type="NCBI Taxonomy" id="38414"/>
    <lineage>
        <taxon>Eukaryota</taxon>
        <taxon>Viridiplantae</taxon>
        <taxon>Streptophyta</taxon>
        <taxon>Embryophyta</taxon>
        <taxon>Tracheophyta</taxon>
        <taxon>Spermatophyta</taxon>
        <taxon>Magnoliopsida</taxon>
        <taxon>Liliopsida</taxon>
        <taxon>Poales</taxon>
        <taxon>Poaceae</taxon>
        <taxon>PACMAD clade</taxon>
        <taxon>Chloridoideae</taxon>
        <taxon>Eragrostideae</taxon>
        <taxon>Eragrostidinae</taxon>
        <taxon>Eragrostis</taxon>
    </lineage>
</organism>
<dbReference type="SUPFAM" id="SSF52047">
    <property type="entry name" value="RNI-like"/>
    <property type="match status" value="1"/>
</dbReference>
<dbReference type="InterPro" id="IPR032675">
    <property type="entry name" value="LRR_dom_sf"/>
</dbReference>
<dbReference type="EMBL" id="RWGY01000051">
    <property type="protein sequence ID" value="TVU06705.1"/>
    <property type="molecule type" value="Genomic_DNA"/>
</dbReference>
<feature type="non-terminal residue" evidence="1">
    <location>
        <position position="1"/>
    </location>
</feature>
<dbReference type="PANTHER" id="PTHR34709">
    <property type="entry name" value="OS10G0396666 PROTEIN"/>
    <property type="match status" value="1"/>
</dbReference>
<keyword evidence="2" id="KW-1185">Reference proteome</keyword>
<proteinExistence type="predicted"/>
<dbReference type="PANTHER" id="PTHR34709:SF79">
    <property type="entry name" value="F-BOX DOMAIN-CONTAINING PROTEIN"/>
    <property type="match status" value="1"/>
</dbReference>
<evidence type="ECO:0008006" key="3">
    <source>
        <dbReference type="Google" id="ProtNLM"/>
    </source>
</evidence>
<dbReference type="AlphaFoldDB" id="A0A5J9T5U0"/>
<dbReference type="Gramene" id="TVU06705">
    <property type="protein sequence ID" value="TVU06705"/>
    <property type="gene ID" value="EJB05_49930"/>
</dbReference>
<protein>
    <recommendedName>
        <fullName evidence="3">FBD domain-containing protein</fullName>
    </recommendedName>
</protein>
<accession>A0A5J9T5U0</accession>
<evidence type="ECO:0000313" key="2">
    <source>
        <dbReference type="Proteomes" id="UP000324897"/>
    </source>
</evidence>
<comment type="caution">
    <text evidence="1">The sequence shown here is derived from an EMBL/GenBank/DDBJ whole genome shotgun (WGS) entry which is preliminary data.</text>
</comment>
<gene>
    <name evidence="1" type="ORF">EJB05_49930</name>
</gene>
<name>A0A5J9T5U0_9POAL</name>
<reference evidence="1 2" key="1">
    <citation type="journal article" date="2019" name="Sci. Rep.">
        <title>A high-quality genome of Eragrostis curvula grass provides insights into Poaceae evolution and supports new strategies to enhance forage quality.</title>
        <authorList>
            <person name="Carballo J."/>
            <person name="Santos B.A.C.M."/>
            <person name="Zappacosta D."/>
            <person name="Garbus I."/>
            <person name="Selva J.P."/>
            <person name="Gallo C.A."/>
            <person name="Diaz A."/>
            <person name="Albertini E."/>
            <person name="Caccamo M."/>
            <person name="Echenique V."/>
        </authorList>
    </citation>
    <scope>NUCLEOTIDE SEQUENCE [LARGE SCALE GENOMIC DNA]</scope>
    <source>
        <strain evidence="2">cv. Victoria</strain>
        <tissue evidence="1">Leaf</tissue>
    </source>
</reference>
<sequence>MQFYGFTSTPSKPNAQSITNPNQVINKRKNLLWHTQKTWFRCIVGLSDFVSKCCPRLRKLELQFPEKLQKLVLFTKTLEELILYFADDLQTLDVAAPNLRVLKLLCSSEGSVVNVSAKRLEEVAVQYLRHVTLDIRDLTNVQCLGPITVYMHGQHLGPDHGGGLWLLENCPGAQHVKLSLNHWEAGNVTDGDLADYLTPSQGAPPLTFPNVKSLEVTVTAHEFPEGHLVESMSSLLLWFPHLRSLCIRFHPWNKWDSWRWDCLCSRLDTWKGPQEISLASLETVEISGFTGADEDVDLVSLLYASSNSIKSMTVSWERTESKQTSNAKTNIHAAVSLKQMMAEGDNNSTETIHQKLMNIPSTSRGHWLFGEHVYRGEARIQT</sequence>
<dbReference type="InterPro" id="IPR055312">
    <property type="entry name" value="FBL15-like"/>
</dbReference>
<dbReference type="OrthoDB" id="692688at2759"/>
<dbReference type="Gene3D" id="3.80.10.10">
    <property type="entry name" value="Ribonuclease Inhibitor"/>
    <property type="match status" value="1"/>
</dbReference>
<evidence type="ECO:0000313" key="1">
    <source>
        <dbReference type="EMBL" id="TVU06705.1"/>
    </source>
</evidence>
<dbReference type="Proteomes" id="UP000324897">
    <property type="component" value="Unassembled WGS sequence"/>
</dbReference>